<dbReference type="InterPro" id="IPR046960">
    <property type="entry name" value="PPR_At4g14850-like_plant"/>
</dbReference>
<evidence type="ECO:0008006" key="4">
    <source>
        <dbReference type="Google" id="ProtNLM"/>
    </source>
</evidence>
<dbReference type="Pfam" id="PF01535">
    <property type="entry name" value="PPR"/>
    <property type="match status" value="1"/>
</dbReference>
<evidence type="ECO:0000256" key="1">
    <source>
        <dbReference type="ARBA" id="ARBA00022737"/>
    </source>
</evidence>
<dbReference type="InterPro" id="IPR046848">
    <property type="entry name" value="E_motif"/>
</dbReference>
<proteinExistence type="predicted"/>
<keyword evidence="3" id="KW-1185">Reference proteome</keyword>
<evidence type="ECO:0000313" key="3">
    <source>
        <dbReference type="Proteomes" id="UP000290289"/>
    </source>
</evidence>
<dbReference type="PANTHER" id="PTHR47926:SF460">
    <property type="entry name" value="OS01G0815900 PROTEIN"/>
    <property type="match status" value="1"/>
</dbReference>
<organism evidence="2 3">
    <name type="scientific">Malus domestica</name>
    <name type="common">Apple</name>
    <name type="synonym">Pyrus malus</name>
    <dbReference type="NCBI Taxonomy" id="3750"/>
    <lineage>
        <taxon>Eukaryota</taxon>
        <taxon>Viridiplantae</taxon>
        <taxon>Streptophyta</taxon>
        <taxon>Embryophyta</taxon>
        <taxon>Tracheophyta</taxon>
        <taxon>Spermatophyta</taxon>
        <taxon>Magnoliopsida</taxon>
        <taxon>eudicotyledons</taxon>
        <taxon>Gunneridae</taxon>
        <taxon>Pentapetalae</taxon>
        <taxon>rosids</taxon>
        <taxon>fabids</taxon>
        <taxon>Rosales</taxon>
        <taxon>Rosaceae</taxon>
        <taxon>Amygdaloideae</taxon>
        <taxon>Maleae</taxon>
        <taxon>Malus</taxon>
    </lineage>
</organism>
<name>A0A498INE9_MALDO</name>
<keyword evidence="1" id="KW-0677">Repeat</keyword>
<dbReference type="Gene3D" id="1.25.40.10">
    <property type="entry name" value="Tetratricopeptide repeat domain"/>
    <property type="match status" value="1"/>
</dbReference>
<dbReference type="EMBL" id="RDQH01000337">
    <property type="protein sequence ID" value="RXH83724.1"/>
    <property type="molecule type" value="Genomic_DNA"/>
</dbReference>
<sequence length="178" mass="20146">MLGMGKESVENFTSIEKVGLKPNRVTLLSIFNACSHGGLIDEGLNFGKMIDEYEIALDIKHYRCLIDMLRRAGSIEEAEKMALEIPCNIVYVVIWRTLLDACSFHGNVEMGERVTKKILEMERGYRGDYVLMSNIFAGVGRYSDAERIKSLLHERNAFKFAGHGLFRLLFKMGNYGPA</sequence>
<dbReference type="InterPro" id="IPR011990">
    <property type="entry name" value="TPR-like_helical_dom_sf"/>
</dbReference>
<protein>
    <recommendedName>
        <fullName evidence="4">Pentacotripeptide-repeat region of PRORP domain-containing protein</fullName>
    </recommendedName>
</protein>
<accession>A0A498INE9</accession>
<comment type="caution">
    <text evidence="2">The sequence shown here is derived from an EMBL/GenBank/DDBJ whole genome shotgun (WGS) entry which is preliminary data.</text>
</comment>
<dbReference type="Proteomes" id="UP000290289">
    <property type="component" value="Chromosome 11"/>
</dbReference>
<dbReference type="GO" id="GO:0009451">
    <property type="term" value="P:RNA modification"/>
    <property type="evidence" value="ECO:0007669"/>
    <property type="project" value="InterPro"/>
</dbReference>
<evidence type="ECO:0000313" key="2">
    <source>
        <dbReference type="EMBL" id="RXH83724.1"/>
    </source>
</evidence>
<dbReference type="GO" id="GO:0003723">
    <property type="term" value="F:RNA binding"/>
    <property type="evidence" value="ECO:0007669"/>
    <property type="project" value="InterPro"/>
</dbReference>
<dbReference type="InterPro" id="IPR002885">
    <property type="entry name" value="PPR_rpt"/>
</dbReference>
<dbReference type="AlphaFoldDB" id="A0A498INE9"/>
<dbReference type="PANTHER" id="PTHR47926">
    <property type="entry name" value="PENTATRICOPEPTIDE REPEAT-CONTAINING PROTEIN"/>
    <property type="match status" value="1"/>
</dbReference>
<reference evidence="2 3" key="1">
    <citation type="submission" date="2018-10" db="EMBL/GenBank/DDBJ databases">
        <title>A high-quality apple genome assembly.</title>
        <authorList>
            <person name="Hu J."/>
        </authorList>
    </citation>
    <scope>NUCLEOTIDE SEQUENCE [LARGE SCALE GENOMIC DNA]</scope>
    <source>
        <strain evidence="3">cv. HFTH1</strain>
        <tissue evidence="2">Young leaf</tissue>
    </source>
</reference>
<gene>
    <name evidence="2" type="ORF">DVH24_005977</name>
</gene>
<dbReference type="Pfam" id="PF20431">
    <property type="entry name" value="E_motif"/>
    <property type="match status" value="1"/>
</dbReference>